<proteinExistence type="predicted"/>
<name>A0A0A9D4S5_ARUDO</name>
<dbReference type="AlphaFoldDB" id="A0A0A9D4S5"/>
<reference evidence="2" key="2">
    <citation type="journal article" date="2015" name="Data Brief">
        <title>Shoot transcriptome of the giant reed, Arundo donax.</title>
        <authorList>
            <person name="Barrero R.A."/>
            <person name="Guerrero F.D."/>
            <person name="Moolhuijzen P."/>
            <person name="Goolsby J.A."/>
            <person name="Tidwell J."/>
            <person name="Bellgard S.E."/>
            <person name="Bellgard M.I."/>
        </authorList>
    </citation>
    <scope>NUCLEOTIDE SEQUENCE</scope>
    <source>
        <tissue evidence="2">Shoot tissue taken approximately 20 cm above the soil surface</tissue>
    </source>
</reference>
<feature type="region of interest" description="Disordered" evidence="1">
    <location>
        <begin position="103"/>
        <end position="134"/>
    </location>
</feature>
<dbReference type="EMBL" id="GBRH01219143">
    <property type="protein sequence ID" value="JAD78752.1"/>
    <property type="molecule type" value="Transcribed_RNA"/>
</dbReference>
<protein>
    <submittedName>
        <fullName evidence="2">Uncharacterized protein</fullName>
    </submittedName>
</protein>
<evidence type="ECO:0000256" key="1">
    <source>
        <dbReference type="SAM" id="MobiDB-lite"/>
    </source>
</evidence>
<sequence length="147" mass="15528">MVTHRKQNHRLAILHGCSTQEEQTHTHLLNITAKGQGPCLPRQRKSEPLTGHTPGLRKVAGSGEAQGLTGASSRSTVDVVVLEKGGALGSYLHYSTTTEKITCPSVSYSIPPPSPHASPPERTKDPSQRPPPRPALMAAVTDAVASG</sequence>
<evidence type="ECO:0000313" key="2">
    <source>
        <dbReference type="EMBL" id="JAD78752.1"/>
    </source>
</evidence>
<feature type="region of interest" description="Disordered" evidence="1">
    <location>
        <begin position="34"/>
        <end position="74"/>
    </location>
</feature>
<accession>A0A0A9D4S5</accession>
<reference evidence="2" key="1">
    <citation type="submission" date="2014-09" db="EMBL/GenBank/DDBJ databases">
        <authorList>
            <person name="Magalhaes I.L.F."/>
            <person name="Oliveira U."/>
            <person name="Santos F.R."/>
            <person name="Vidigal T.H.D.A."/>
            <person name="Brescovit A.D."/>
            <person name="Santos A.J."/>
        </authorList>
    </citation>
    <scope>NUCLEOTIDE SEQUENCE</scope>
    <source>
        <tissue evidence="2">Shoot tissue taken approximately 20 cm above the soil surface</tissue>
    </source>
</reference>
<organism evidence="2">
    <name type="scientific">Arundo donax</name>
    <name type="common">Giant reed</name>
    <name type="synonym">Donax arundinaceus</name>
    <dbReference type="NCBI Taxonomy" id="35708"/>
    <lineage>
        <taxon>Eukaryota</taxon>
        <taxon>Viridiplantae</taxon>
        <taxon>Streptophyta</taxon>
        <taxon>Embryophyta</taxon>
        <taxon>Tracheophyta</taxon>
        <taxon>Spermatophyta</taxon>
        <taxon>Magnoliopsida</taxon>
        <taxon>Liliopsida</taxon>
        <taxon>Poales</taxon>
        <taxon>Poaceae</taxon>
        <taxon>PACMAD clade</taxon>
        <taxon>Arundinoideae</taxon>
        <taxon>Arundineae</taxon>
        <taxon>Arundo</taxon>
    </lineage>
</organism>